<keyword id="KW-0903">Direct protein sequencing</keyword>
<organism evidence="1">
    <name type="scientific">Bos taurus</name>
    <name type="common">Bovine</name>
    <dbReference type="NCBI Taxonomy" id="9913"/>
    <lineage>
        <taxon>Eukaryota</taxon>
        <taxon>Metazoa</taxon>
        <taxon>Chordata</taxon>
        <taxon>Craniata</taxon>
        <taxon>Vertebrata</taxon>
        <taxon>Euteleostomi</taxon>
        <taxon>Mammalia</taxon>
        <taxon>Eutheria</taxon>
        <taxon>Laurasiatheria</taxon>
        <taxon>Artiodactyla</taxon>
        <taxon>Ruminantia</taxon>
        <taxon>Pecora</taxon>
        <taxon>Bovidae</taxon>
        <taxon>Bovinae</taxon>
        <taxon>Bos</taxon>
    </lineage>
</organism>
<protein>
    <submittedName>
        <fullName evidence="1">DNA topoisomerase (ATP-hydrolyzing) II</fullName>
        <ecNumber evidence="1">5.99.1.3</ecNumber>
    </submittedName>
</protein>
<dbReference type="BRENDA" id="5.6.2.2">
    <property type="organism ID" value="908"/>
</dbReference>
<dbReference type="PIR" id="A35416">
    <property type="entry name" value="A35416"/>
</dbReference>
<feature type="non-terminal residue" evidence="1">
    <location>
        <position position="58"/>
    </location>
</feature>
<reference evidence="1" key="1">
    <citation type="journal article" date="1990" name="Biochem. Biophys. Res. Commun.">
        <title>Structure and partial amino acid sequence of calf thymus DNA topoisomerase II: comparison with other type II enzymes.</title>
        <authorList>
            <person name="Austin C.A."/>
            <person name="Barot H.A."/>
            <person name="Margerrison E.E."/>
            <person name="Turcatti G."/>
            <person name="Wingfield P."/>
            <person name="Hayes M.V."/>
            <person name="Fisher L.M."/>
        </authorList>
    </citation>
    <scope>PROTEIN SEQUENCE</scope>
</reference>
<sequence>KEDAKEWVYDEDVGWENAEINNIIKIVGLQVKTQTPNRKEWVTPKPLPYLTKEKKDEL</sequence>
<name>Q7M3G2_BOVIN</name>
<dbReference type="AlphaFoldDB" id="Q7M3G2"/>
<accession>Q7M3G2</accession>
<proteinExistence type="evidence at protein level"/>
<dbReference type="EC" id="5.99.1.3" evidence="1"/>
<feature type="non-terminal residue" evidence="1">
    <location>
        <position position="1"/>
    </location>
</feature>
<evidence type="ECO:0000313" key="1">
    <source>
        <dbReference type="PIR" id="A35416"/>
    </source>
</evidence>